<dbReference type="PROSITE" id="PS51865">
    <property type="entry name" value="PDZ_GRASP"/>
    <property type="match status" value="1"/>
</dbReference>
<evidence type="ECO:0000313" key="8">
    <source>
        <dbReference type="Proteomes" id="UP000697127"/>
    </source>
</evidence>
<dbReference type="Proteomes" id="UP000697127">
    <property type="component" value="Unassembled WGS sequence"/>
</dbReference>
<evidence type="ECO:0000256" key="5">
    <source>
        <dbReference type="SAM" id="MobiDB-lite"/>
    </source>
</evidence>
<evidence type="ECO:0000256" key="4">
    <source>
        <dbReference type="ARBA" id="ARBA00023136"/>
    </source>
</evidence>
<protein>
    <recommendedName>
        <fullName evidence="6">PDZ GRASP-type domain-containing protein</fullName>
    </recommendedName>
</protein>
<comment type="caution">
    <text evidence="7">The sequence shown here is derived from an EMBL/GenBank/DDBJ whole genome shotgun (WGS) entry which is preliminary data.</text>
</comment>
<evidence type="ECO:0000256" key="3">
    <source>
        <dbReference type="ARBA" id="ARBA00023034"/>
    </source>
</evidence>
<feature type="region of interest" description="Disordered" evidence="5">
    <location>
        <begin position="363"/>
        <end position="390"/>
    </location>
</feature>
<sequence length="390" mass="42612">MFGFAKKIVSTIESQLTATQDDSKIDESRQGLRILSVKKNSIGSKHGFESWFDFIVALNGTDICAYLDLDSTTGQVGYENMLNYIRHEVEVSGEDITFTVFSSKGSIMRDIRISASEIKETFSNTTPPLEEINFSADANDTSSKYQWTPNLGISFQLTPLSTGFFMWHVLRVHPASPAYSAGITPDEYIIQSQEGLLATGGEDLLAKVLQSQYSKVGDGCEVVLYVYNYDSDCVRPVRVILKSGNSWGGRGILGCDVGYGLLHRIPEVIGKFQTKSADQHLPGSSTSTVNGSSTFNEIVPEIPLTQPPEFLPLKVTAPSFDSEGPGETADQAATAVFSTHKKRSNPATSNYAAVNLEAYFEEQTKSNQDVDSGNTVKDNTIPLPPPMKKI</sequence>
<keyword evidence="8" id="KW-1185">Reference proteome</keyword>
<dbReference type="EMBL" id="PUHW01000208">
    <property type="protein sequence ID" value="KAG0687855.1"/>
    <property type="molecule type" value="Genomic_DNA"/>
</dbReference>
<reference evidence="7" key="1">
    <citation type="submission" date="2020-11" db="EMBL/GenBank/DDBJ databases">
        <title>Kefir isolates.</title>
        <authorList>
            <person name="Marcisauskas S."/>
            <person name="Kim Y."/>
            <person name="Blasche S."/>
        </authorList>
    </citation>
    <scope>NUCLEOTIDE SEQUENCE</scope>
    <source>
        <strain evidence="7">Olga-1</strain>
    </source>
</reference>
<comment type="subcellular location">
    <subcellularLocation>
        <location evidence="1">Golgi apparatus membrane</location>
    </subcellularLocation>
</comment>
<keyword evidence="3" id="KW-0333">Golgi apparatus</keyword>
<gene>
    <name evidence="7" type="ORF">C6P40_001775</name>
</gene>
<accession>A0A9P6WIN7</accession>
<organism evidence="7 8">
    <name type="scientific">Pichia californica</name>
    <dbReference type="NCBI Taxonomy" id="460514"/>
    <lineage>
        <taxon>Eukaryota</taxon>
        <taxon>Fungi</taxon>
        <taxon>Dikarya</taxon>
        <taxon>Ascomycota</taxon>
        <taxon>Saccharomycotina</taxon>
        <taxon>Pichiomycetes</taxon>
        <taxon>Pichiales</taxon>
        <taxon>Pichiaceae</taxon>
        <taxon>Pichia</taxon>
    </lineage>
</organism>
<dbReference type="Gene3D" id="2.30.42.10">
    <property type="match status" value="2"/>
</dbReference>
<evidence type="ECO:0000256" key="2">
    <source>
        <dbReference type="ARBA" id="ARBA00022737"/>
    </source>
</evidence>
<dbReference type="GO" id="GO:0007030">
    <property type="term" value="P:Golgi organization"/>
    <property type="evidence" value="ECO:0007669"/>
    <property type="project" value="TreeGrafter"/>
</dbReference>
<evidence type="ECO:0000313" key="7">
    <source>
        <dbReference type="EMBL" id="KAG0687855.1"/>
    </source>
</evidence>
<proteinExistence type="predicted"/>
<keyword evidence="4" id="KW-0472">Membrane</keyword>
<feature type="domain" description="PDZ GRASP-type" evidence="6">
    <location>
        <begin position="165"/>
        <end position="262"/>
    </location>
</feature>
<dbReference type="GO" id="GO:0000139">
    <property type="term" value="C:Golgi membrane"/>
    <property type="evidence" value="ECO:0007669"/>
    <property type="project" value="UniProtKB-SubCell"/>
</dbReference>
<dbReference type="PANTHER" id="PTHR12893">
    <property type="entry name" value="GOLGI REASSEMBLY STACKING PROTEIN GRASP"/>
    <property type="match status" value="1"/>
</dbReference>
<name>A0A9P6WIN7_9ASCO</name>
<feature type="compositionally biased region" description="Polar residues" evidence="5">
    <location>
        <begin position="365"/>
        <end position="378"/>
    </location>
</feature>
<dbReference type="InterPro" id="IPR007583">
    <property type="entry name" value="GRASP55_65"/>
</dbReference>
<dbReference type="InterPro" id="IPR036034">
    <property type="entry name" value="PDZ_sf"/>
</dbReference>
<dbReference type="PANTHER" id="PTHR12893:SF0">
    <property type="entry name" value="GRASP65"/>
    <property type="match status" value="1"/>
</dbReference>
<evidence type="ECO:0000256" key="1">
    <source>
        <dbReference type="ARBA" id="ARBA00004394"/>
    </source>
</evidence>
<evidence type="ECO:0000259" key="6">
    <source>
        <dbReference type="PROSITE" id="PS51865"/>
    </source>
</evidence>
<dbReference type="AlphaFoldDB" id="A0A9P6WIN7"/>
<dbReference type="Pfam" id="PF04495">
    <property type="entry name" value="GRASP55_65"/>
    <property type="match status" value="1"/>
</dbReference>
<keyword evidence="2" id="KW-0677">Repeat</keyword>
<dbReference type="InterPro" id="IPR024958">
    <property type="entry name" value="GRASP_PDZ"/>
</dbReference>